<dbReference type="InterPro" id="IPR019405">
    <property type="entry name" value="Lactonase_7-beta_prop"/>
</dbReference>
<name>I3ZIW4_TERRK</name>
<dbReference type="RefSeq" id="WP_014786446.1">
    <property type="nucleotide sequence ID" value="NC_018014.1"/>
</dbReference>
<dbReference type="KEGG" id="trs:Terro_2947"/>
<organism evidence="1 2">
    <name type="scientific">Terriglobus roseus (strain DSM 18391 / NRRL B-41598 / KBS 63)</name>
    <dbReference type="NCBI Taxonomy" id="926566"/>
    <lineage>
        <taxon>Bacteria</taxon>
        <taxon>Pseudomonadati</taxon>
        <taxon>Acidobacteriota</taxon>
        <taxon>Terriglobia</taxon>
        <taxon>Terriglobales</taxon>
        <taxon>Acidobacteriaceae</taxon>
        <taxon>Terriglobus</taxon>
    </lineage>
</organism>
<dbReference type="InterPro" id="IPR011044">
    <property type="entry name" value="Quino_amine_DH_bsu"/>
</dbReference>
<dbReference type="InterPro" id="IPR015943">
    <property type="entry name" value="WD40/YVTN_repeat-like_dom_sf"/>
</dbReference>
<dbReference type="STRING" id="926566.Terro_2947"/>
<evidence type="ECO:0000313" key="2">
    <source>
        <dbReference type="Proteomes" id="UP000006056"/>
    </source>
</evidence>
<dbReference type="InterPro" id="IPR006311">
    <property type="entry name" value="TAT_signal"/>
</dbReference>
<proteinExistence type="predicted"/>
<dbReference type="AlphaFoldDB" id="I3ZIW4"/>
<accession>I3ZIW4</accession>
<reference evidence="1 2" key="1">
    <citation type="submission" date="2012-06" db="EMBL/GenBank/DDBJ databases">
        <title>Complete genome of Terriglobus roseus DSM 18391.</title>
        <authorList>
            <consortium name="US DOE Joint Genome Institute (JGI-PGF)"/>
            <person name="Lucas S."/>
            <person name="Copeland A."/>
            <person name="Lapidus A."/>
            <person name="Glavina del Rio T."/>
            <person name="Dalin E."/>
            <person name="Tice H."/>
            <person name="Bruce D."/>
            <person name="Goodwin L."/>
            <person name="Pitluck S."/>
            <person name="Peters L."/>
            <person name="Mikhailova N."/>
            <person name="Munk A.C.C."/>
            <person name="Kyrpides N."/>
            <person name="Mavromatis K."/>
            <person name="Ivanova N."/>
            <person name="Brettin T."/>
            <person name="Detter J.C."/>
            <person name="Han C."/>
            <person name="Larimer F."/>
            <person name="Land M."/>
            <person name="Hauser L."/>
            <person name="Markowitz V."/>
            <person name="Cheng J.-F."/>
            <person name="Hugenholtz P."/>
            <person name="Woyke T."/>
            <person name="Wu D."/>
            <person name="Brambilla E."/>
            <person name="Klenk H.-P."/>
            <person name="Eisen J.A."/>
        </authorList>
    </citation>
    <scope>NUCLEOTIDE SEQUENCE [LARGE SCALE GENOMIC DNA]</scope>
    <source>
        <strain evidence="2">DSM 18391 / NRRL B-41598 / KBS 63</strain>
    </source>
</reference>
<dbReference type="EMBL" id="CP003379">
    <property type="protein sequence ID" value="AFL89182.1"/>
    <property type="molecule type" value="Genomic_DNA"/>
</dbReference>
<dbReference type="OrthoDB" id="9790815at2"/>
<dbReference type="Gene3D" id="2.130.10.10">
    <property type="entry name" value="YVTN repeat-like/Quinoprotein amine dehydrogenase"/>
    <property type="match status" value="1"/>
</dbReference>
<gene>
    <name evidence="1" type="ordered locus">Terro_2947</name>
</gene>
<dbReference type="eggNOG" id="COG2706">
    <property type="taxonomic scope" value="Bacteria"/>
</dbReference>
<dbReference type="PROSITE" id="PS51318">
    <property type="entry name" value="TAT"/>
    <property type="match status" value="1"/>
</dbReference>
<evidence type="ECO:0000313" key="1">
    <source>
        <dbReference type="EMBL" id="AFL89182.1"/>
    </source>
</evidence>
<dbReference type="HOGENOM" id="CLU_1189440_0_0_0"/>
<sequence length="231" mass="23913">MLKSLVSRRGFLNGLGGAVAATALPGFAGLAYASDRRVAFVAATDGIHTMEPFGTGWRSRSFIAADAPRAMVLSTDAKTLYVANAPETYRSLPTGSVTAYRVATGGTLRRIGSSRLALSAVHPHALAVSPDNGLLAIASEGGILSLLAVQPNRHPGQVIAAHKTLISERLTVTFDMDSLLHLGNGSTGRTFRVSSRDGFELVSTGPTASVDTVALDTFGIADAKAALCGYA</sequence>
<keyword evidence="2" id="KW-1185">Reference proteome</keyword>
<protein>
    <submittedName>
        <fullName evidence="1">3-carboxy-cis,cis-muconate lactonizing enzyme</fullName>
    </submittedName>
</protein>
<dbReference type="Pfam" id="PF10282">
    <property type="entry name" value="Lactonase"/>
    <property type="match status" value="1"/>
</dbReference>
<dbReference type="SUPFAM" id="SSF50969">
    <property type="entry name" value="YVTN repeat-like/Quinoprotein amine dehydrogenase"/>
    <property type="match status" value="1"/>
</dbReference>
<dbReference type="Proteomes" id="UP000006056">
    <property type="component" value="Chromosome"/>
</dbReference>